<dbReference type="AlphaFoldDB" id="A0A8W8LBD1"/>
<name>A0A8W8LBD1_MAGGI</name>
<reference evidence="2" key="1">
    <citation type="submission" date="2022-08" db="UniProtKB">
        <authorList>
            <consortium name="EnsemblMetazoa"/>
        </authorList>
    </citation>
    <scope>IDENTIFICATION</scope>
    <source>
        <strain evidence="2">05x7-T-G4-1.051#20</strain>
    </source>
</reference>
<proteinExistence type="predicted"/>
<feature type="compositionally biased region" description="Polar residues" evidence="1">
    <location>
        <begin position="8"/>
        <end position="32"/>
    </location>
</feature>
<feature type="compositionally biased region" description="Polar residues" evidence="1">
    <location>
        <begin position="41"/>
        <end position="64"/>
    </location>
</feature>
<feature type="region of interest" description="Disordered" evidence="1">
    <location>
        <begin position="1"/>
        <end position="81"/>
    </location>
</feature>
<keyword evidence="3" id="KW-1185">Reference proteome</keyword>
<organism evidence="2 3">
    <name type="scientific">Magallana gigas</name>
    <name type="common">Pacific oyster</name>
    <name type="synonym">Crassostrea gigas</name>
    <dbReference type="NCBI Taxonomy" id="29159"/>
    <lineage>
        <taxon>Eukaryota</taxon>
        <taxon>Metazoa</taxon>
        <taxon>Spiralia</taxon>
        <taxon>Lophotrochozoa</taxon>
        <taxon>Mollusca</taxon>
        <taxon>Bivalvia</taxon>
        <taxon>Autobranchia</taxon>
        <taxon>Pteriomorphia</taxon>
        <taxon>Ostreida</taxon>
        <taxon>Ostreoidea</taxon>
        <taxon>Ostreidae</taxon>
        <taxon>Magallana</taxon>
    </lineage>
</organism>
<dbReference type="EnsemblMetazoa" id="G27366.9">
    <property type="protein sequence ID" value="G27366.9:cds"/>
    <property type="gene ID" value="G27366"/>
</dbReference>
<evidence type="ECO:0000313" key="2">
    <source>
        <dbReference type="EnsemblMetazoa" id="G27366.9:cds"/>
    </source>
</evidence>
<sequence length="103" mass="11837">MQLEETRQAYSNEFSPGDQSHNSSNKHTNVLHSNYRKRISTNENYPRNISFSDDSVTANTTVDSAKNRHGRSSQDNHNQTSLSRILCMSADRGFEFCEWPHCI</sequence>
<dbReference type="Proteomes" id="UP000005408">
    <property type="component" value="Unassembled WGS sequence"/>
</dbReference>
<accession>A0A8W8LBD1</accession>
<evidence type="ECO:0000313" key="3">
    <source>
        <dbReference type="Proteomes" id="UP000005408"/>
    </source>
</evidence>
<protein>
    <submittedName>
        <fullName evidence="2">Uncharacterized protein</fullName>
    </submittedName>
</protein>
<evidence type="ECO:0000256" key="1">
    <source>
        <dbReference type="SAM" id="MobiDB-lite"/>
    </source>
</evidence>